<protein>
    <recommendedName>
        <fullName evidence="3">Aminotransferase-like plant mobile domain-containing protein</fullName>
    </recommendedName>
</protein>
<evidence type="ECO:0000256" key="1">
    <source>
        <dbReference type="SAM" id="MobiDB-lite"/>
    </source>
</evidence>
<dbReference type="PANTHER" id="PTHR46033:SF8">
    <property type="entry name" value="PROTEIN MAINTENANCE OF MERISTEMS-LIKE"/>
    <property type="match status" value="1"/>
</dbReference>
<dbReference type="GO" id="GO:0010073">
    <property type="term" value="P:meristem maintenance"/>
    <property type="evidence" value="ECO:0007669"/>
    <property type="project" value="InterPro"/>
</dbReference>
<evidence type="ECO:0000313" key="2">
    <source>
        <dbReference type="EMBL" id="SPD18114.1"/>
    </source>
</evidence>
<evidence type="ECO:0008006" key="3">
    <source>
        <dbReference type="Google" id="ProtNLM"/>
    </source>
</evidence>
<sequence length="911" mass="100976">MSDRGSGSGGHRRSDRLAKGKSVIYAPESPPDTDDEYDAMEDVRTRVDASLARDLQAEFDAEAAGLSSSTARPSSRPGITIGRSARPSSAPRQPTAAPPAAPPARSKRRKSDRAPLSADPIPEDHVVPGFRYPPQGGIRPRYPVTTPVVDTPLLTNLHNHPSSSVRRCQDPPESIGRGGWSEFSQLLDIARPEYRDFLVELGFGPFLSIRYVHVRHPLVRCWVESSDEGVMAPGSRGVGAVFVHFSDEIPVKRGMLSANREFHDVAGVIIFPTHPGSRINLLRAGKTLRAKAAVREKKCVLLPARFFSNLVPVPDSRESELGLVRYGPASRVHRGVFGPFEGSFPIGIPADPDKFLAIREFHVVHGCVLFPMCPGSQINLLRVRKTLCASVATSALHRGELGFARYDLANGGRRNVPYAKGGGQFDPVFGLVNGPVKPWSNLVKLGQGLSKLLEMYPGLHFKGFWAGGSLVGLEIGQTSVKLRSTLVKLGQTLGNVSRTFFLGVFDAMSPRRIRPTWFGLPRFAHRHPRKSRGIPPSDPVSDFEALEILGIDDPAAIVGKKLFYLKISYLKDLLVREIEEPPTELRYRQWTAYFIFSCFLGNDKSTIPTPIVGMFRDIDDLRDYDWGALTYGFYIRGLRRFSRRETASFLGFWQFTLFWAFEHFAVFAPSRLPAAPDSAFPLARRWDSAWIPATDHPHAYGVPAMELSRLRIWIRSPRSWELLMGERTLRQLGGDALVPVDPPQLMTIEDYIPRAPSDSFVAGVEAYPALILADVPYREWFEQVSLGSLMSLHETEILRLQLELSVSEDRYAADMARAQEETARVQAELTQVQGELTRTQGDLTQSRRDLGSRDAVLTAHVETIRRLEDQLHGMGITPVTGAGSSGLGQTSSSPPPDPVSREWFFDDPPSL</sequence>
<gene>
    <name evidence="2" type="ORF">FSB_LOCUS45996</name>
</gene>
<accession>A0A2N9I237</accession>
<feature type="region of interest" description="Disordered" evidence="1">
    <location>
        <begin position="61"/>
        <end position="141"/>
    </location>
</feature>
<dbReference type="EMBL" id="OIVN01004560">
    <property type="protein sequence ID" value="SPD18114.1"/>
    <property type="molecule type" value="Genomic_DNA"/>
</dbReference>
<reference evidence="2" key="1">
    <citation type="submission" date="2018-02" db="EMBL/GenBank/DDBJ databases">
        <authorList>
            <person name="Cohen D.B."/>
            <person name="Kent A.D."/>
        </authorList>
    </citation>
    <scope>NUCLEOTIDE SEQUENCE</scope>
</reference>
<feature type="region of interest" description="Disordered" evidence="1">
    <location>
        <begin position="1"/>
        <end position="42"/>
    </location>
</feature>
<organism evidence="2">
    <name type="scientific">Fagus sylvatica</name>
    <name type="common">Beechnut</name>
    <dbReference type="NCBI Taxonomy" id="28930"/>
    <lineage>
        <taxon>Eukaryota</taxon>
        <taxon>Viridiplantae</taxon>
        <taxon>Streptophyta</taxon>
        <taxon>Embryophyta</taxon>
        <taxon>Tracheophyta</taxon>
        <taxon>Spermatophyta</taxon>
        <taxon>Magnoliopsida</taxon>
        <taxon>eudicotyledons</taxon>
        <taxon>Gunneridae</taxon>
        <taxon>Pentapetalae</taxon>
        <taxon>rosids</taxon>
        <taxon>fabids</taxon>
        <taxon>Fagales</taxon>
        <taxon>Fagaceae</taxon>
        <taxon>Fagus</taxon>
    </lineage>
</organism>
<feature type="region of interest" description="Disordered" evidence="1">
    <location>
        <begin position="872"/>
        <end position="911"/>
    </location>
</feature>
<proteinExistence type="predicted"/>
<dbReference type="AlphaFoldDB" id="A0A2N9I237"/>
<feature type="compositionally biased region" description="Acidic residues" evidence="1">
    <location>
        <begin position="31"/>
        <end position="40"/>
    </location>
</feature>
<name>A0A2N9I237_FAGSY</name>
<feature type="compositionally biased region" description="Low complexity" evidence="1">
    <location>
        <begin position="83"/>
        <end position="95"/>
    </location>
</feature>
<dbReference type="InterPro" id="IPR044824">
    <property type="entry name" value="MAIN-like"/>
</dbReference>
<dbReference type="PANTHER" id="PTHR46033">
    <property type="entry name" value="PROTEIN MAIN-LIKE 2"/>
    <property type="match status" value="1"/>
</dbReference>